<organism evidence="3 4">
    <name type="scientific">Candidatus Mailhella merdigallinarum</name>
    <dbReference type="NCBI Taxonomy" id="2838658"/>
    <lineage>
        <taxon>Bacteria</taxon>
        <taxon>Pseudomonadati</taxon>
        <taxon>Thermodesulfobacteriota</taxon>
        <taxon>Desulfovibrionia</taxon>
        <taxon>Desulfovibrionales</taxon>
        <taxon>Desulfovibrionaceae</taxon>
        <taxon>Mailhella</taxon>
    </lineage>
</organism>
<reference evidence="3" key="2">
    <citation type="submission" date="2021-04" db="EMBL/GenBank/DDBJ databases">
        <authorList>
            <person name="Gilroy R."/>
        </authorList>
    </citation>
    <scope>NUCLEOTIDE SEQUENCE</scope>
    <source>
        <strain evidence="3">CHK186-16707</strain>
    </source>
</reference>
<accession>A0A9D2KKY1</accession>
<evidence type="ECO:0000313" key="3">
    <source>
        <dbReference type="EMBL" id="HJA09359.1"/>
    </source>
</evidence>
<keyword evidence="2" id="KW-0812">Transmembrane</keyword>
<name>A0A9D2KKY1_9BACT</name>
<evidence type="ECO:0000313" key="4">
    <source>
        <dbReference type="Proteomes" id="UP000824225"/>
    </source>
</evidence>
<sequence>MDKKNFLNIIHKVKEQGAISEQAVNAFTILIESRDETFFLNLIFIGFIFGVVGLLIIRQFAKLQWSSPVILPKVIEFKQAMQHIGIHNPEDRIDFVRKQGVPIFIASKPFLEIEQYNIPVRLYAFAYNSTLSDADIFSTYIGQQRLCLDAADYEYLLEKYRQEALSAYAARISDLEKTITNLQGALSVQQGKMNELMEQNQALLAEKTEYQNKKRTLSGREKNLENRENSKLPVRRVVYPLVNRLIAEAESGTKYTRTKIQEEFLRELEALPELKPAIQNAFHTPQKAKNNTPFDLAGWAMEEIRLALGEYAQTSPGRDKEN</sequence>
<evidence type="ECO:0000256" key="1">
    <source>
        <dbReference type="SAM" id="Coils"/>
    </source>
</evidence>
<gene>
    <name evidence="3" type="ORF">H9962_09265</name>
</gene>
<keyword evidence="2" id="KW-1133">Transmembrane helix</keyword>
<dbReference type="AlphaFoldDB" id="A0A9D2KKY1"/>
<keyword evidence="2" id="KW-0472">Membrane</keyword>
<evidence type="ECO:0000256" key="2">
    <source>
        <dbReference type="SAM" id="Phobius"/>
    </source>
</evidence>
<feature type="transmembrane region" description="Helical" evidence="2">
    <location>
        <begin position="38"/>
        <end position="57"/>
    </location>
</feature>
<proteinExistence type="predicted"/>
<dbReference type="EMBL" id="DXAN01000028">
    <property type="protein sequence ID" value="HJA09359.1"/>
    <property type="molecule type" value="Genomic_DNA"/>
</dbReference>
<keyword evidence="1" id="KW-0175">Coiled coil</keyword>
<protein>
    <submittedName>
        <fullName evidence="3">Uncharacterized protein</fullName>
    </submittedName>
</protein>
<comment type="caution">
    <text evidence="3">The sequence shown here is derived from an EMBL/GenBank/DDBJ whole genome shotgun (WGS) entry which is preliminary data.</text>
</comment>
<feature type="coiled-coil region" evidence="1">
    <location>
        <begin position="165"/>
        <end position="227"/>
    </location>
</feature>
<reference evidence="3" key="1">
    <citation type="journal article" date="2021" name="PeerJ">
        <title>Extensive microbial diversity within the chicken gut microbiome revealed by metagenomics and culture.</title>
        <authorList>
            <person name="Gilroy R."/>
            <person name="Ravi A."/>
            <person name="Getino M."/>
            <person name="Pursley I."/>
            <person name="Horton D.L."/>
            <person name="Alikhan N.F."/>
            <person name="Baker D."/>
            <person name="Gharbi K."/>
            <person name="Hall N."/>
            <person name="Watson M."/>
            <person name="Adriaenssens E.M."/>
            <person name="Foster-Nyarko E."/>
            <person name="Jarju S."/>
            <person name="Secka A."/>
            <person name="Antonio M."/>
            <person name="Oren A."/>
            <person name="Chaudhuri R.R."/>
            <person name="La Ragione R."/>
            <person name="Hildebrand F."/>
            <person name="Pallen M.J."/>
        </authorList>
    </citation>
    <scope>NUCLEOTIDE SEQUENCE</scope>
    <source>
        <strain evidence="3">CHK186-16707</strain>
    </source>
</reference>
<dbReference type="Proteomes" id="UP000824225">
    <property type="component" value="Unassembled WGS sequence"/>
</dbReference>